<feature type="transmembrane region" description="Helical" evidence="2">
    <location>
        <begin position="15"/>
        <end position="35"/>
    </location>
</feature>
<evidence type="ECO:0000313" key="4">
    <source>
        <dbReference type="EMBL" id="UMM18321.1"/>
    </source>
</evidence>
<feature type="transmembrane region" description="Helical" evidence="2">
    <location>
        <begin position="56"/>
        <end position="80"/>
    </location>
</feature>
<keyword evidence="6" id="KW-1185">Reference proteome</keyword>
<dbReference type="Proteomes" id="UP000827892">
    <property type="component" value="Chromosome II"/>
</dbReference>
<dbReference type="EMBL" id="CP090892">
    <property type="protein sequence ID" value="ULU06365.1"/>
    <property type="molecule type" value="Genomic_DNA"/>
</dbReference>
<feature type="transmembrane region" description="Helical" evidence="2">
    <location>
        <begin position="236"/>
        <end position="259"/>
    </location>
</feature>
<keyword evidence="2" id="KW-0472">Membrane</keyword>
<proteinExistence type="predicted"/>
<keyword evidence="2" id="KW-0812">Transmembrane</keyword>
<gene>
    <name evidence="3" type="ORF">L3Y34_018313</name>
    <name evidence="4" type="ORF">L5515_014439</name>
</gene>
<dbReference type="Proteomes" id="UP000829354">
    <property type="component" value="Chromosome II"/>
</dbReference>
<reference evidence="3 5" key="2">
    <citation type="submission" date="2022-05" db="EMBL/GenBank/DDBJ databases">
        <title>Chromosome-level reference genomes for two strains of Caenorhabditis briggsae: an improved platform for comparative genomics.</title>
        <authorList>
            <person name="Stevens L."/>
            <person name="Andersen E.C."/>
        </authorList>
    </citation>
    <scope>NUCLEOTIDE SEQUENCE [LARGE SCALE GENOMIC DNA]</scope>
    <source>
        <strain evidence="3">QX1410_ONT</strain>
        <tissue evidence="3">Whole-organism</tissue>
    </source>
</reference>
<protein>
    <submittedName>
        <fullName evidence="3">Uncharacterized protein</fullName>
    </submittedName>
</protein>
<sequence length="341" mass="39855">MCQLDELKDYGNNTVLLMILFLFTALMILSIYMNVRLLVILCHRFKKEQKYNYFPMLMLLNCLSMINELILFAGIFLPFVEIEKYHNIKYPFIYALVTPSEISLADVLLCAQRIWLHKSDKKDTVASRWIPLVIFVFLCIPFGYVSFHSQVYTVTYEQERSNFLFACFLTDNITKGVFSTCSFVGYTGMFVWVKKRKIEHDTIIRQALPIAIFQLFVIGAQTFLEFQPNPKLSPHARIFLDICFSAACTVAVPFCIVIGDSEKREIFYSTPCCCYCYCQPRPPPQITIQKEANSRAERQKMEEEAAIKERRQEKEKRRKQREMENNFHNLDDSLESNESGI</sequence>
<feature type="compositionally biased region" description="Basic and acidic residues" evidence="1">
    <location>
        <begin position="292"/>
        <end position="331"/>
    </location>
</feature>
<dbReference type="EMBL" id="CP092621">
    <property type="protein sequence ID" value="UMM18321.1"/>
    <property type="molecule type" value="Genomic_DNA"/>
</dbReference>
<evidence type="ECO:0000256" key="2">
    <source>
        <dbReference type="SAM" id="Phobius"/>
    </source>
</evidence>
<evidence type="ECO:0000313" key="5">
    <source>
        <dbReference type="Proteomes" id="UP000827892"/>
    </source>
</evidence>
<dbReference type="AlphaFoldDB" id="A0AAE9IUF8"/>
<organism evidence="3 5">
    <name type="scientific">Caenorhabditis briggsae</name>
    <dbReference type="NCBI Taxonomy" id="6238"/>
    <lineage>
        <taxon>Eukaryota</taxon>
        <taxon>Metazoa</taxon>
        <taxon>Ecdysozoa</taxon>
        <taxon>Nematoda</taxon>
        <taxon>Chromadorea</taxon>
        <taxon>Rhabditida</taxon>
        <taxon>Rhabditina</taxon>
        <taxon>Rhabditomorpha</taxon>
        <taxon>Rhabditoidea</taxon>
        <taxon>Rhabditidae</taxon>
        <taxon>Peloderinae</taxon>
        <taxon>Caenorhabditis</taxon>
    </lineage>
</organism>
<evidence type="ECO:0000313" key="6">
    <source>
        <dbReference type="Proteomes" id="UP000829354"/>
    </source>
</evidence>
<feature type="transmembrane region" description="Helical" evidence="2">
    <location>
        <begin position="132"/>
        <end position="153"/>
    </location>
</feature>
<feature type="region of interest" description="Disordered" evidence="1">
    <location>
        <begin position="291"/>
        <end position="341"/>
    </location>
</feature>
<accession>A0AAE9IUF8</accession>
<keyword evidence="2" id="KW-1133">Transmembrane helix</keyword>
<feature type="transmembrane region" description="Helical" evidence="2">
    <location>
        <begin position="173"/>
        <end position="193"/>
    </location>
</feature>
<evidence type="ECO:0000256" key="1">
    <source>
        <dbReference type="SAM" id="MobiDB-lite"/>
    </source>
</evidence>
<reference evidence="4 6" key="1">
    <citation type="submission" date="2022-04" db="EMBL/GenBank/DDBJ databases">
        <title>Chromosome-level reference genomes for two strains of Caenorhabditis briggsae: an improved platform for comparative genomics.</title>
        <authorList>
            <person name="Stevens L."/>
            <person name="Andersen E."/>
        </authorList>
    </citation>
    <scope>NUCLEOTIDE SEQUENCE [LARGE SCALE GENOMIC DNA]</scope>
    <source>
        <strain evidence="4">VX34</strain>
        <tissue evidence="4">Whole-organism</tissue>
    </source>
</reference>
<feature type="transmembrane region" description="Helical" evidence="2">
    <location>
        <begin position="205"/>
        <end position="224"/>
    </location>
</feature>
<name>A0AAE9IUF8_CAEBR</name>
<feature type="transmembrane region" description="Helical" evidence="2">
    <location>
        <begin position="92"/>
        <end position="111"/>
    </location>
</feature>
<evidence type="ECO:0000313" key="3">
    <source>
        <dbReference type="EMBL" id="ULU06365.1"/>
    </source>
</evidence>